<protein>
    <submittedName>
        <fullName evidence="9">FAD-containing monooxygenase EthA</fullName>
    </submittedName>
</protein>
<dbReference type="SUPFAM" id="SSF51905">
    <property type="entry name" value="FAD/NAD(P)-binding domain"/>
    <property type="match status" value="1"/>
</dbReference>
<dbReference type="PATRIC" id="fig|1441730.3.peg.1939"/>
<keyword evidence="5" id="KW-0521">NADP</keyword>
<comment type="caution">
    <text evidence="9">The sequence shown here is derived from an EMBL/GenBank/DDBJ whole genome shotgun (WGS) entry which is preliminary data.</text>
</comment>
<proteinExistence type="inferred from homology"/>
<dbReference type="GO" id="GO:0050660">
    <property type="term" value="F:flavin adenine dinucleotide binding"/>
    <property type="evidence" value="ECO:0007669"/>
    <property type="project" value="InterPro"/>
</dbReference>
<dbReference type="InterPro" id="IPR020946">
    <property type="entry name" value="Flavin_mOase-like"/>
</dbReference>
<reference evidence="9 10" key="2">
    <citation type="journal article" date="2016" name="Genome Announc.">
        <title>Draft Genome Sequence of a Versatile Hydrocarbon-Degrading Bacterium, Rhodococcus pyridinivorans Strain KG-16, Collected from Oil Fields in India.</title>
        <authorList>
            <person name="Aggarwal R.K."/>
            <person name="Dawar C."/>
            <person name="Phanindranath R."/>
            <person name="Mutnuri L."/>
            <person name="Dayal A.M."/>
        </authorList>
    </citation>
    <scope>NUCLEOTIDE SEQUENCE [LARGE SCALE GENOMIC DNA]</scope>
    <source>
        <strain evidence="9 10">KG-16</strain>
    </source>
</reference>
<evidence type="ECO:0000256" key="6">
    <source>
        <dbReference type="ARBA" id="ARBA00023002"/>
    </source>
</evidence>
<dbReference type="Pfam" id="PF00743">
    <property type="entry name" value="FMO-like"/>
    <property type="match status" value="1"/>
</dbReference>
<evidence type="ECO:0000256" key="7">
    <source>
        <dbReference type="ARBA" id="ARBA00023033"/>
    </source>
</evidence>
<comment type="similarity">
    <text evidence="2">Belongs to the FAD-binding monooxygenase family.</text>
</comment>
<organism evidence="9 10">
    <name type="scientific">Rhodococcus pyridinivorans KG-16</name>
    <dbReference type="NCBI Taxonomy" id="1441730"/>
    <lineage>
        <taxon>Bacteria</taxon>
        <taxon>Bacillati</taxon>
        <taxon>Actinomycetota</taxon>
        <taxon>Actinomycetes</taxon>
        <taxon>Mycobacteriales</taxon>
        <taxon>Nocardiaceae</taxon>
        <taxon>Rhodococcus</taxon>
    </lineage>
</organism>
<dbReference type="InterPro" id="IPR036188">
    <property type="entry name" value="FAD/NAD-bd_sf"/>
</dbReference>
<dbReference type="EMBL" id="AZXY01000004">
    <property type="protein sequence ID" value="KSZ58824.1"/>
    <property type="molecule type" value="Genomic_DNA"/>
</dbReference>
<evidence type="ECO:0000256" key="1">
    <source>
        <dbReference type="ARBA" id="ARBA00001974"/>
    </source>
</evidence>
<name>A0A0V9ULD5_9NOCA</name>
<evidence type="ECO:0000256" key="2">
    <source>
        <dbReference type="ARBA" id="ARBA00010139"/>
    </source>
</evidence>
<evidence type="ECO:0000256" key="4">
    <source>
        <dbReference type="ARBA" id="ARBA00022827"/>
    </source>
</evidence>
<sequence>MTAVEPGGSVPAEVDVLIVGAGISGIGTAYHLKTKRPGTSFAIVEARDALGGTWDLFRYPGVRSDSDLHTLGYEFKPWRKKHAYAGGSEILGYLHETVDEYGLRPYLHFGHRVVGASFSSDTGRWTVTLLRTSDDTTLTVTCSFFFSATGYYDYDEGYSPEFEGSDDFRGIIVHPQHWPEDLDCEGKRVVVIGSGATAVTLIPALAGVAEHVTMLQRSPSYVLGWPKENKVANALRRALPTSAADRVVRSLSIRLLHEMYRTSRRAPNLFRRLLRLRMNSVLPDDYPVDVHFNPSYDPWDQRLCVATDSDLFHAIATGEASVVTDRIVRFTPTGIALESGREIEADVIVTATGLKMVPFGRVALDVDGVPVDWHECITYKASMLTGIPNFVFAFGYANYSWTLKVDLTGHYLCRLLDHMDSRGYDVVTPVCDDPTVGGGPFWDLTSNYLRRSADVFPTSGEDGPWSMEQNYYLDRRRLRREPVDDPALRFTRVAETAGSSSPGGRREPPPREPELRSSLPQRR</sequence>
<feature type="region of interest" description="Disordered" evidence="8">
    <location>
        <begin position="484"/>
        <end position="523"/>
    </location>
</feature>
<dbReference type="AlphaFoldDB" id="A0A0V9ULD5"/>
<evidence type="ECO:0000256" key="5">
    <source>
        <dbReference type="ARBA" id="ARBA00022857"/>
    </source>
</evidence>
<evidence type="ECO:0000313" key="10">
    <source>
        <dbReference type="Proteomes" id="UP000053060"/>
    </source>
</evidence>
<reference evidence="10" key="1">
    <citation type="submission" date="2015-01" db="EMBL/GenBank/DDBJ databases">
        <title>Draft genome sequence of Rhodococcus pyridinivorans strain KG-16, a hydrocarbon-degrading bacterium.</title>
        <authorList>
            <person name="Aggarwal R.K."/>
            <person name="Dawar C."/>
        </authorList>
    </citation>
    <scope>NUCLEOTIDE SEQUENCE [LARGE SCALE GENOMIC DNA]</scope>
    <source>
        <strain evidence="10">KG-16</strain>
    </source>
</reference>
<keyword evidence="3" id="KW-0285">Flavoprotein</keyword>
<dbReference type="GO" id="GO:0004499">
    <property type="term" value="F:N,N-dimethylaniline monooxygenase activity"/>
    <property type="evidence" value="ECO:0007669"/>
    <property type="project" value="InterPro"/>
</dbReference>
<dbReference type="GO" id="GO:0050661">
    <property type="term" value="F:NADP binding"/>
    <property type="evidence" value="ECO:0007669"/>
    <property type="project" value="InterPro"/>
</dbReference>
<dbReference type="Proteomes" id="UP000053060">
    <property type="component" value="Unassembled WGS sequence"/>
</dbReference>
<evidence type="ECO:0000313" key="9">
    <source>
        <dbReference type="EMBL" id="KSZ58824.1"/>
    </source>
</evidence>
<dbReference type="PANTHER" id="PTHR43872">
    <property type="entry name" value="MONOOXYGENASE, PUTATIVE (AFU_ORTHOLOGUE AFUA_8G02570)-RELATED"/>
    <property type="match status" value="1"/>
</dbReference>
<dbReference type="FunFam" id="3.50.50.60:FF:000228">
    <property type="entry name" value="FAD-containing monooxygenase EthA"/>
    <property type="match status" value="1"/>
</dbReference>
<dbReference type="PANTHER" id="PTHR43872:SF1">
    <property type="entry name" value="MONOOXYGENASE, PUTATIVE (AFU_ORTHOLOGUE AFUA_8G02570)-RELATED"/>
    <property type="match status" value="1"/>
</dbReference>
<keyword evidence="7 9" id="KW-0503">Monooxygenase</keyword>
<evidence type="ECO:0000256" key="8">
    <source>
        <dbReference type="SAM" id="MobiDB-lite"/>
    </source>
</evidence>
<dbReference type="InterPro" id="IPR051820">
    <property type="entry name" value="FAD-binding_MO"/>
</dbReference>
<gene>
    <name evidence="9" type="ORF">Z045_09320</name>
</gene>
<accession>A0A0V9ULD5</accession>
<dbReference type="Gene3D" id="3.50.50.60">
    <property type="entry name" value="FAD/NAD(P)-binding domain"/>
    <property type="match status" value="2"/>
</dbReference>
<dbReference type="Pfam" id="PF13450">
    <property type="entry name" value="NAD_binding_8"/>
    <property type="match status" value="1"/>
</dbReference>
<keyword evidence="4" id="KW-0274">FAD</keyword>
<comment type="cofactor">
    <cofactor evidence="1">
        <name>FAD</name>
        <dbReference type="ChEBI" id="CHEBI:57692"/>
    </cofactor>
</comment>
<evidence type="ECO:0000256" key="3">
    <source>
        <dbReference type="ARBA" id="ARBA00022630"/>
    </source>
</evidence>
<feature type="compositionally biased region" description="Basic and acidic residues" evidence="8">
    <location>
        <begin position="504"/>
        <end position="515"/>
    </location>
</feature>
<dbReference type="RefSeq" id="WP_060651614.1">
    <property type="nucleotide sequence ID" value="NZ_AZXY01000004.1"/>
</dbReference>
<keyword evidence="6" id="KW-0560">Oxidoreductase</keyword>